<dbReference type="RefSeq" id="WP_022088908.1">
    <property type="nucleotide sequence ID" value="NZ_JAODBU010000012.1"/>
</dbReference>
<dbReference type="PANTHER" id="PTHR22916:SF3">
    <property type="entry name" value="UDP-GLCNAC:BETAGAL BETA-1,3-N-ACETYLGLUCOSAMINYLTRANSFERASE-LIKE PROTEIN 1"/>
    <property type="match status" value="1"/>
</dbReference>
<evidence type="ECO:0000313" key="2">
    <source>
        <dbReference type="EMBL" id="MCT7399719.1"/>
    </source>
</evidence>
<proteinExistence type="predicted"/>
<dbReference type="Pfam" id="PF00535">
    <property type="entry name" value="Glycos_transf_2"/>
    <property type="match status" value="1"/>
</dbReference>
<feature type="domain" description="Glycosyltransferase 2-like" evidence="1">
    <location>
        <begin position="8"/>
        <end position="122"/>
    </location>
</feature>
<dbReference type="Proteomes" id="UP001431199">
    <property type="component" value="Unassembled WGS sequence"/>
</dbReference>
<name>A0ABT2M2H3_9FIRM</name>
<dbReference type="InterPro" id="IPR029044">
    <property type="entry name" value="Nucleotide-diphossugar_trans"/>
</dbReference>
<protein>
    <submittedName>
        <fullName evidence="2">Glycosyltransferase</fullName>
        <ecNumber evidence="2">2.4.-.-</ecNumber>
    </submittedName>
</protein>
<keyword evidence="2" id="KW-0328">Glycosyltransferase</keyword>
<dbReference type="EMBL" id="JAODBU010000012">
    <property type="protein sequence ID" value="MCT7399719.1"/>
    <property type="molecule type" value="Genomic_DNA"/>
</dbReference>
<keyword evidence="3" id="KW-1185">Reference proteome</keyword>
<dbReference type="PANTHER" id="PTHR22916">
    <property type="entry name" value="GLYCOSYLTRANSFERASE"/>
    <property type="match status" value="1"/>
</dbReference>
<dbReference type="InterPro" id="IPR001173">
    <property type="entry name" value="Glyco_trans_2-like"/>
</dbReference>
<keyword evidence="2" id="KW-0808">Transferase</keyword>
<reference evidence="2" key="1">
    <citation type="submission" date="2022-09" db="EMBL/GenBank/DDBJ databases">
        <title>Eubacterium sp. LFL-14 isolated from human feces.</title>
        <authorList>
            <person name="Liu F."/>
        </authorList>
    </citation>
    <scope>NUCLEOTIDE SEQUENCE</scope>
    <source>
        <strain evidence="2">LFL-14</strain>
    </source>
</reference>
<dbReference type="GO" id="GO:0016757">
    <property type="term" value="F:glycosyltransferase activity"/>
    <property type="evidence" value="ECO:0007669"/>
    <property type="project" value="UniProtKB-KW"/>
</dbReference>
<dbReference type="EC" id="2.4.-.-" evidence="2"/>
<gene>
    <name evidence="2" type="ORF">N5B56_11610</name>
</gene>
<accession>A0ABT2M2H3</accession>
<evidence type="ECO:0000259" key="1">
    <source>
        <dbReference type="Pfam" id="PF00535"/>
    </source>
</evidence>
<evidence type="ECO:0000313" key="3">
    <source>
        <dbReference type="Proteomes" id="UP001431199"/>
    </source>
</evidence>
<sequence>MSQPKVNILLATYNGEKFLKTQLDSLIEQTYENIDIYVRDDCSTDNTVEFIKNYIESNKSGKRIILLENNGVNLRPPKSFYQIARECEPAEYYAFCDQDDVWYPDKIKWAVEELEKKKDTNKPLVYFSAYDYYMSDGSFIRHSPEQKENIGLTDVLYCTPASGFLLVFNHEACKQFILDVDPGIEMHDRWLIRCCVCFGDTIYDKRFTASHIRHTEAVTAEDSNTIGLLKGFFQKEVFGPASVEAKQNLIYFAKVFEDRLSNEQKKKMALFIKKNGLITQIRKIFYPHALRSRVPGDIALRILFVLGRA</sequence>
<comment type="caution">
    <text evidence="2">The sequence shown here is derived from an EMBL/GenBank/DDBJ whole genome shotgun (WGS) entry which is preliminary data.</text>
</comment>
<dbReference type="Gene3D" id="3.90.550.10">
    <property type="entry name" value="Spore Coat Polysaccharide Biosynthesis Protein SpsA, Chain A"/>
    <property type="match status" value="1"/>
</dbReference>
<dbReference type="SUPFAM" id="SSF53448">
    <property type="entry name" value="Nucleotide-diphospho-sugar transferases"/>
    <property type="match status" value="1"/>
</dbReference>
<organism evidence="2 3">
    <name type="scientific">Eubacterium album</name>
    <dbReference type="NCBI Taxonomy" id="2978477"/>
    <lineage>
        <taxon>Bacteria</taxon>
        <taxon>Bacillati</taxon>
        <taxon>Bacillota</taxon>
        <taxon>Clostridia</taxon>
        <taxon>Eubacteriales</taxon>
        <taxon>Eubacteriaceae</taxon>
        <taxon>Eubacterium</taxon>
    </lineage>
</organism>